<dbReference type="SMART" id="SM00530">
    <property type="entry name" value="HTH_XRE"/>
    <property type="match status" value="1"/>
</dbReference>
<dbReference type="NCBIfam" id="TIGR00229">
    <property type="entry name" value="sensory_box"/>
    <property type="match status" value="1"/>
</dbReference>
<evidence type="ECO:0000256" key="3">
    <source>
        <dbReference type="ARBA" id="ARBA00023163"/>
    </source>
</evidence>
<reference evidence="7" key="1">
    <citation type="submission" date="2005-08" db="EMBL/GenBank/DDBJ databases">
        <title>Complete sequence of Pelodictyon luteolum DSM 273.</title>
        <authorList>
            <consortium name="US DOE Joint Genome Institute"/>
            <person name="Copeland A."/>
            <person name="Lucas S."/>
            <person name="Lapidus A."/>
            <person name="Barry K."/>
            <person name="Detter J.C."/>
            <person name="Glavina T."/>
            <person name="Hammon N."/>
            <person name="Israni S."/>
            <person name="Pitluck S."/>
            <person name="Bryant D."/>
            <person name="Schmutz J."/>
            <person name="Larimer F."/>
            <person name="Land M."/>
            <person name="Kyrpides N."/>
            <person name="Ivanova N."/>
            <person name="Richardson P."/>
        </authorList>
    </citation>
    <scope>NUCLEOTIDE SEQUENCE [LARGE SCALE GENOMIC DNA]</scope>
    <source>
        <strain evidence="7">DSM 273 / BCRC 81028 / 2530</strain>
    </source>
</reference>
<dbReference type="InterPro" id="IPR050807">
    <property type="entry name" value="TransReg_Diox_bact_type"/>
</dbReference>
<dbReference type="EMBL" id="CP000096">
    <property type="protein sequence ID" value="ABB23553.1"/>
    <property type="molecule type" value="Genomic_DNA"/>
</dbReference>
<name>Q3B528_CHLL3</name>
<evidence type="ECO:0000259" key="5">
    <source>
        <dbReference type="PROSITE" id="PS50943"/>
    </source>
</evidence>
<organism evidence="6 7">
    <name type="scientific">Chlorobium luteolum (strain DSM 273 / BCRC 81028 / 2530)</name>
    <name type="common">Pelodictyon luteolum</name>
    <dbReference type="NCBI Taxonomy" id="319225"/>
    <lineage>
        <taxon>Bacteria</taxon>
        <taxon>Pseudomonadati</taxon>
        <taxon>Chlorobiota</taxon>
        <taxon>Chlorobiia</taxon>
        <taxon>Chlorobiales</taxon>
        <taxon>Chlorobiaceae</taxon>
        <taxon>Chlorobium/Pelodictyon group</taxon>
        <taxon>Pelodictyon</taxon>
    </lineage>
</organism>
<dbReference type="PANTHER" id="PTHR46797:SF23">
    <property type="entry name" value="HTH-TYPE TRANSCRIPTIONAL REGULATOR SUTR"/>
    <property type="match status" value="1"/>
</dbReference>
<dbReference type="PANTHER" id="PTHR46797">
    <property type="entry name" value="HTH-TYPE TRANSCRIPTIONAL REGULATOR"/>
    <property type="match status" value="1"/>
</dbReference>
<dbReference type="SUPFAM" id="SSF47413">
    <property type="entry name" value="lambda repressor-like DNA-binding domains"/>
    <property type="match status" value="1"/>
</dbReference>
<dbReference type="InterPro" id="IPR000014">
    <property type="entry name" value="PAS"/>
</dbReference>
<dbReference type="PROSITE" id="PS50943">
    <property type="entry name" value="HTH_CROC1"/>
    <property type="match status" value="1"/>
</dbReference>
<dbReference type="InterPro" id="IPR035965">
    <property type="entry name" value="PAS-like_dom_sf"/>
</dbReference>
<dbReference type="Gene3D" id="3.30.450.20">
    <property type="entry name" value="PAS domain"/>
    <property type="match status" value="1"/>
</dbReference>
<dbReference type="CDD" id="cd00130">
    <property type="entry name" value="PAS"/>
    <property type="match status" value="1"/>
</dbReference>
<dbReference type="eggNOG" id="COG2203">
    <property type="taxonomic scope" value="Bacteria"/>
</dbReference>
<keyword evidence="1" id="KW-0805">Transcription regulation</keyword>
<dbReference type="HOGENOM" id="CLU_1293303_0_0_10"/>
<dbReference type="Pfam" id="PF13560">
    <property type="entry name" value="HTH_31"/>
    <property type="match status" value="1"/>
</dbReference>
<dbReference type="GO" id="GO:0003700">
    <property type="term" value="F:DNA-binding transcription factor activity"/>
    <property type="evidence" value="ECO:0007669"/>
    <property type="project" value="TreeGrafter"/>
</dbReference>
<keyword evidence="3" id="KW-0804">Transcription</keyword>
<evidence type="ECO:0000313" key="6">
    <source>
        <dbReference type="EMBL" id="ABB23553.1"/>
    </source>
</evidence>
<dbReference type="Pfam" id="PF13426">
    <property type="entry name" value="PAS_9"/>
    <property type="match status" value="1"/>
</dbReference>
<dbReference type="InterPro" id="IPR001387">
    <property type="entry name" value="Cro/C1-type_HTH"/>
</dbReference>
<protein>
    <submittedName>
        <fullName evidence="6">Transcriptional regulator, XRE family</fullName>
    </submittedName>
</protein>
<evidence type="ECO:0000259" key="4">
    <source>
        <dbReference type="PROSITE" id="PS50112"/>
    </source>
</evidence>
<dbReference type="eggNOG" id="COG1813">
    <property type="taxonomic scope" value="Bacteria"/>
</dbReference>
<dbReference type="InterPro" id="IPR010982">
    <property type="entry name" value="Lambda_DNA-bd_dom_sf"/>
</dbReference>
<dbReference type="SMART" id="SM00091">
    <property type="entry name" value="PAS"/>
    <property type="match status" value="1"/>
</dbReference>
<feature type="domain" description="PAS" evidence="4">
    <location>
        <begin position="112"/>
        <end position="168"/>
    </location>
</feature>
<dbReference type="GO" id="GO:0005829">
    <property type="term" value="C:cytosol"/>
    <property type="evidence" value="ECO:0007669"/>
    <property type="project" value="TreeGrafter"/>
</dbReference>
<dbReference type="AlphaFoldDB" id="Q3B528"/>
<gene>
    <name evidence="6" type="ordered locus">Plut_0675</name>
</gene>
<dbReference type="CDD" id="cd00093">
    <property type="entry name" value="HTH_XRE"/>
    <property type="match status" value="1"/>
</dbReference>
<proteinExistence type="predicted"/>
<dbReference type="STRING" id="319225.Plut_0675"/>
<keyword evidence="7" id="KW-1185">Reference proteome</keyword>
<dbReference type="GO" id="GO:0003677">
    <property type="term" value="F:DNA binding"/>
    <property type="evidence" value="ECO:0007669"/>
    <property type="project" value="UniProtKB-KW"/>
</dbReference>
<evidence type="ECO:0000256" key="1">
    <source>
        <dbReference type="ARBA" id="ARBA00023015"/>
    </source>
</evidence>
<accession>Q3B528</accession>
<dbReference type="KEGG" id="plt:Plut_0675"/>
<dbReference type="Gene3D" id="1.10.260.40">
    <property type="entry name" value="lambda repressor-like DNA-binding domains"/>
    <property type="match status" value="1"/>
</dbReference>
<keyword evidence="2" id="KW-0238">DNA-binding</keyword>
<sequence length="213" mass="24014">MTEHELLSFIGKRIRRERVRRGLSQEAFAEKAGFHRTYIGTVERGAQSVTLQSYNKFARALGLNICELLSGLDDLHVGSGNGNQEDTCSLFEDKTDEFVFVDANTFAMEPKPVFIFDMQGKVVHVNPAFTKLMGYTAEVMSGRHITAIYAPECIQEVRLNLINILTGFLSVCRVPLMTENKIRIMAETKLLRGYWEYVQIIIGTVNIISLESA</sequence>
<dbReference type="Proteomes" id="UP000002709">
    <property type="component" value="Chromosome"/>
</dbReference>
<feature type="domain" description="HTH cro/C1-type" evidence="5">
    <location>
        <begin position="14"/>
        <end position="68"/>
    </location>
</feature>
<evidence type="ECO:0000256" key="2">
    <source>
        <dbReference type="ARBA" id="ARBA00023125"/>
    </source>
</evidence>
<evidence type="ECO:0000313" key="7">
    <source>
        <dbReference type="Proteomes" id="UP000002709"/>
    </source>
</evidence>
<dbReference type="SUPFAM" id="SSF55785">
    <property type="entry name" value="PYP-like sensor domain (PAS domain)"/>
    <property type="match status" value="1"/>
</dbReference>
<dbReference type="PROSITE" id="PS50112">
    <property type="entry name" value="PAS"/>
    <property type="match status" value="1"/>
</dbReference>